<evidence type="ECO:0000259" key="1">
    <source>
        <dbReference type="Pfam" id="PF13349"/>
    </source>
</evidence>
<dbReference type="EMBL" id="SJTH01000029">
    <property type="protein sequence ID" value="TCJ02646.1"/>
    <property type="molecule type" value="Genomic_DNA"/>
</dbReference>
<name>A0A4R1ARS4_9BACI</name>
<proteinExistence type="predicted"/>
<reference evidence="2 3" key="1">
    <citation type="submission" date="2019-03" db="EMBL/GenBank/DDBJ databases">
        <authorList>
            <person name="Jensen L."/>
            <person name="Storgaard J."/>
            <person name="Sulaj E."/>
            <person name="Schramm A."/>
            <person name="Marshall I.P.G."/>
        </authorList>
    </citation>
    <scope>NUCLEOTIDE SEQUENCE [LARGE SCALE GENOMIC DNA]</scope>
    <source>
        <strain evidence="2 3">2017H2G3</strain>
    </source>
</reference>
<sequence>MKKTMLAVLLPGFIGASIYLFMKQPAKTITIGEYKSISHIDVKLDMLNIDFTSSPDDKIHVQIKGHQLNKKRVGIREENERFVVEEQQQKKKWTDYIHLRQTPTILVQIPKGQLKTLTLHTVDGNSTINKLVLDSVEIKTAAGDAILKNMSISNANIQTKDGSVSIAKSSIEDFSITTNAGDVSIKDSTGINHKIQTVDGQINITEAKEQPKLQAKSTSGDIRIHYKKAPDSLRITTAGEDIEIMLPNYNKKTHIIGKGDNMLSAETKDGAVLIK</sequence>
<evidence type="ECO:0000313" key="3">
    <source>
        <dbReference type="Proteomes" id="UP000293846"/>
    </source>
</evidence>
<dbReference type="Pfam" id="PF13349">
    <property type="entry name" value="DUF4097"/>
    <property type="match status" value="1"/>
</dbReference>
<evidence type="ECO:0000313" key="2">
    <source>
        <dbReference type="EMBL" id="TCJ02646.1"/>
    </source>
</evidence>
<dbReference type="OrthoDB" id="2820344at2"/>
<keyword evidence="3" id="KW-1185">Reference proteome</keyword>
<dbReference type="STRING" id="1742358.GCA_001439605_03524"/>
<dbReference type="RefSeq" id="WP_057767865.1">
    <property type="nucleotide sequence ID" value="NZ_LMBX01000036.1"/>
</dbReference>
<comment type="caution">
    <text evidence="2">The sequence shown here is derived from an EMBL/GenBank/DDBJ whole genome shotgun (WGS) entry which is preliminary data.</text>
</comment>
<dbReference type="Proteomes" id="UP000293846">
    <property type="component" value="Unassembled WGS sequence"/>
</dbReference>
<accession>A0A4R1ARS4</accession>
<gene>
    <name evidence="2" type="ORF">E0Y62_18370</name>
</gene>
<protein>
    <recommendedName>
        <fullName evidence="1">DUF4097 domain-containing protein</fullName>
    </recommendedName>
</protein>
<dbReference type="InterPro" id="IPR025164">
    <property type="entry name" value="Toastrack_DUF4097"/>
</dbReference>
<organism evidence="2 3">
    <name type="scientific">Cytobacillus praedii</name>
    <dbReference type="NCBI Taxonomy" id="1742358"/>
    <lineage>
        <taxon>Bacteria</taxon>
        <taxon>Bacillati</taxon>
        <taxon>Bacillota</taxon>
        <taxon>Bacilli</taxon>
        <taxon>Bacillales</taxon>
        <taxon>Bacillaceae</taxon>
        <taxon>Cytobacillus</taxon>
    </lineage>
</organism>
<dbReference type="AlphaFoldDB" id="A0A4R1ARS4"/>
<feature type="domain" description="DUF4097" evidence="1">
    <location>
        <begin position="37"/>
        <end position="273"/>
    </location>
</feature>